<reference evidence="1 2" key="1">
    <citation type="journal article" date="2024" name="Nat. Commun.">
        <title>Phylogenomics reveals the evolutionary origins of lichenization in chlorophyte algae.</title>
        <authorList>
            <person name="Puginier C."/>
            <person name="Libourel C."/>
            <person name="Otte J."/>
            <person name="Skaloud P."/>
            <person name="Haon M."/>
            <person name="Grisel S."/>
            <person name="Petersen M."/>
            <person name="Berrin J.G."/>
            <person name="Delaux P.M."/>
            <person name="Dal Grande F."/>
            <person name="Keller J."/>
        </authorList>
    </citation>
    <scope>NUCLEOTIDE SEQUENCE [LARGE SCALE GENOMIC DNA]</scope>
    <source>
        <strain evidence="1 2">SAG 2043</strain>
    </source>
</reference>
<keyword evidence="2" id="KW-1185">Reference proteome</keyword>
<organism evidence="1 2">
    <name type="scientific">[Myrmecia] bisecta</name>
    <dbReference type="NCBI Taxonomy" id="41462"/>
    <lineage>
        <taxon>Eukaryota</taxon>
        <taxon>Viridiplantae</taxon>
        <taxon>Chlorophyta</taxon>
        <taxon>core chlorophytes</taxon>
        <taxon>Trebouxiophyceae</taxon>
        <taxon>Trebouxiales</taxon>
        <taxon>Trebouxiaceae</taxon>
        <taxon>Myrmecia</taxon>
    </lineage>
</organism>
<dbReference type="EMBL" id="JALJOR010000011">
    <property type="protein sequence ID" value="KAK9808760.1"/>
    <property type="molecule type" value="Genomic_DNA"/>
</dbReference>
<sequence>MGQTASSEQERSDVRDVLKRRLGADAAAEFNDCDLDKLVRGGFHNDVTVAGAKYQAVRDVGLKPALCSLILTGGQEAVERKHAKPDGAREGFPINTKAPLYSHLLARTLNMTAPYEQYMFWVSV</sequence>
<accession>A0AAW1PJX9</accession>
<protein>
    <submittedName>
        <fullName evidence="1">Uncharacterized protein</fullName>
    </submittedName>
</protein>
<evidence type="ECO:0000313" key="2">
    <source>
        <dbReference type="Proteomes" id="UP001489004"/>
    </source>
</evidence>
<comment type="caution">
    <text evidence="1">The sequence shown here is derived from an EMBL/GenBank/DDBJ whole genome shotgun (WGS) entry which is preliminary data.</text>
</comment>
<dbReference type="Proteomes" id="UP001489004">
    <property type="component" value="Unassembled WGS sequence"/>
</dbReference>
<evidence type="ECO:0000313" key="1">
    <source>
        <dbReference type="EMBL" id="KAK9808760.1"/>
    </source>
</evidence>
<dbReference type="AlphaFoldDB" id="A0AAW1PJX9"/>
<proteinExistence type="predicted"/>
<gene>
    <name evidence="1" type="ORF">WJX72_003141</name>
</gene>
<name>A0AAW1PJX9_9CHLO</name>